<dbReference type="AlphaFoldDB" id="A0A2P2N1R7"/>
<proteinExistence type="predicted"/>
<reference evidence="1" key="1">
    <citation type="submission" date="2018-02" db="EMBL/GenBank/DDBJ databases">
        <title>Rhizophora mucronata_Transcriptome.</title>
        <authorList>
            <person name="Meera S.P."/>
            <person name="Sreeshan A."/>
            <person name="Augustine A."/>
        </authorList>
    </citation>
    <scope>NUCLEOTIDE SEQUENCE</scope>
    <source>
        <tissue evidence="1">Leaf</tissue>
    </source>
</reference>
<name>A0A2P2N1R7_RHIMU</name>
<dbReference type="EMBL" id="GGEC01055913">
    <property type="protein sequence ID" value="MBX36397.1"/>
    <property type="molecule type" value="Transcribed_RNA"/>
</dbReference>
<protein>
    <submittedName>
        <fullName evidence="1">Uncharacterized protein</fullName>
    </submittedName>
</protein>
<accession>A0A2P2N1R7</accession>
<sequence length="52" mass="5326">MVATVPPVLGPVLHPQTAVLALRRPGSTSSTITTSTATTLDGITRSSHILSD</sequence>
<organism evidence="1">
    <name type="scientific">Rhizophora mucronata</name>
    <name type="common">Asiatic mangrove</name>
    <dbReference type="NCBI Taxonomy" id="61149"/>
    <lineage>
        <taxon>Eukaryota</taxon>
        <taxon>Viridiplantae</taxon>
        <taxon>Streptophyta</taxon>
        <taxon>Embryophyta</taxon>
        <taxon>Tracheophyta</taxon>
        <taxon>Spermatophyta</taxon>
        <taxon>Magnoliopsida</taxon>
        <taxon>eudicotyledons</taxon>
        <taxon>Gunneridae</taxon>
        <taxon>Pentapetalae</taxon>
        <taxon>rosids</taxon>
        <taxon>fabids</taxon>
        <taxon>Malpighiales</taxon>
        <taxon>Rhizophoraceae</taxon>
        <taxon>Rhizophora</taxon>
    </lineage>
</organism>
<evidence type="ECO:0000313" key="1">
    <source>
        <dbReference type="EMBL" id="MBX36397.1"/>
    </source>
</evidence>